<evidence type="ECO:0000256" key="1">
    <source>
        <dbReference type="ARBA" id="ARBA00023157"/>
    </source>
</evidence>
<dbReference type="eggNOG" id="KOG0907">
    <property type="taxonomic scope" value="Eukaryota"/>
</dbReference>
<gene>
    <name evidence="4" type="ORF">CHLNCDRAFT_36198</name>
</gene>
<dbReference type="CDD" id="cd02947">
    <property type="entry name" value="TRX_family"/>
    <property type="match status" value="1"/>
</dbReference>
<protein>
    <recommendedName>
        <fullName evidence="3">Thioredoxin domain-containing protein</fullName>
    </recommendedName>
</protein>
<sequence length="190" mass="20462">MTQLALAPSSRLSQATASRPAPRHRRPALVRLSREAELAKMAEYKSGLAASLAAARRPGATAAAAAGADAATETAAPAEAPAGKALREVTKEDYYGVIRDAGSKLVVVDCYTEWCGPCKMILPTLMQWAEELEGKVEIVKFNCNKHNKDLGISLGIKVAPTFLLYKDGQQVDKMTGAKTEQLRELIEKHI</sequence>
<dbReference type="KEGG" id="cvr:CHLNCDRAFT_36198"/>
<dbReference type="STRING" id="554065.E1ZJD2"/>
<dbReference type="InterPro" id="IPR017937">
    <property type="entry name" value="Thioredoxin_CS"/>
</dbReference>
<organism evidence="5">
    <name type="scientific">Chlorella variabilis</name>
    <name type="common">Green alga</name>
    <dbReference type="NCBI Taxonomy" id="554065"/>
    <lineage>
        <taxon>Eukaryota</taxon>
        <taxon>Viridiplantae</taxon>
        <taxon>Chlorophyta</taxon>
        <taxon>core chlorophytes</taxon>
        <taxon>Trebouxiophyceae</taxon>
        <taxon>Chlorellales</taxon>
        <taxon>Chlorellaceae</taxon>
        <taxon>Chlorella clade</taxon>
        <taxon>Chlorella</taxon>
    </lineage>
</organism>
<evidence type="ECO:0000259" key="3">
    <source>
        <dbReference type="PROSITE" id="PS51352"/>
    </source>
</evidence>
<dbReference type="RefSeq" id="XP_005845941.1">
    <property type="nucleotide sequence ID" value="XM_005845879.1"/>
</dbReference>
<keyword evidence="5" id="KW-1185">Reference proteome</keyword>
<feature type="domain" description="Thioredoxin" evidence="3">
    <location>
        <begin position="64"/>
        <end position="190"/>
    </location>
</feature>
<dbReference type="PROSITE" id="PS00194">
    <property type="entry name" value="THIOREDOXIN_1"/>
    <property type="match status" value="1"/>
</dbReference>
<dbReference type="OMA" id="HTERACV"/>
<name>E1ZJD2_CHLVA</name>
<proteinExistence type="predicted"/>
<dbReference type="Pfam" id="PF00085">
    <property type="entry name" value="Thioredoxin"/>
    <property type="match status" value="1"/>
</dbReference>
<dbReference type="OrthoDB" id="10263751at2759"/>
<evidence type="ECO:0000313" key="4">
    <source>
        <dbReference type="EMBL" id="EFN53839.1"/>
    </source>
</evidence>
<dbReference type="AlphaFoldDB" id="E1ZJD2"/>
<reference evidence="4 5" key="1">
    <citation type="journal article" date="2010" name="Plant Cell">
        <title>The Chlorella variabilis NC64A genome reveals adaptation to photosymbiosis, coevolution with viruses, and cryptic sex.</title>
        <authorList>
            <person name="Blanc G."/>
            <person name="Duncan G."/>
            <person name="Agarkova I."/>
            <person name="Borodovsky M."/>
            <person name="Gurnon J."/>
            <person name="Kuo A."/>
            <person name="Lindquist E."/>
            <person name="Lucas S."/>
            <person name="Pangilinan J."/>
            <person name="Polle J."/>
            <person name="Salamov A."/>
            <person name="Terry A."/>
            <person name="Yamada T."/>
            <person name="Dunigan D.D."/>
            <person name="Grigoriev I.V."/>
            <person name="Claverie J.M."/>
            <person name="Van Etten J.L."/>
        </authorList>
    </citation>
    <scope>NUCLEOTIDE SEQUENCE [LARGE SCALE GENOMIC DNA]</scope>
    <source>
        <strain evidence="4 5">NC64A</strain>
    </source>
</reference>
<evidence type="ECO:0000256" key="2">
    <source>
        <dbReference type="SAM" id="MobiDB-lite"/>
    </source>
</evidence>
<dbReference type="GeneID" id="17353375"/>
<dbReference type="PRINTS" id="PR00421">
    <property type="entry name" value="THIOREDOXIN"/>
</dbReference>
<dbReference type="Proteomes" id="UP000008141">
    <property type="component" value="Unassembled WGS sequence"/>
</dbReference>
<dbReference type="InterPro" id="IPR013766">
    <property type="entry name" value="Thioredoxin_domain"/>
</dbReference>
<accession>E1ZJD2</accession>
<dbReference type="Gene3D" id="3.40.30.10">
    <property type="entry name" value="Glutaredoxin"/>
    <property type="match status" value="1"/>
</dbReference>
<dbReference type="SUPFAM" id="SSF52833">
    <property type="entry name" value="Thioredoxin-like"/>
    <property type="match status" value="1"/>
</dbReference>
<feature type="region of interest" description="Disordered" evidence="2">
    <location>
        <begin position="1"/>
        <end position="26"/>
    </location>
</feature>
<dbReference type="EMBL" id="GL433849">
    <property type="protein sequence ID" value="EFN53839.1"/>
    <property type="molecule type" value="Genomic_DNA"/>
</dbReference>
<dbReference type="InterPro" id="IPR036249">
    <property type="entry name" value="Thioredoxin-like_sf"/>
</dbReference>
<dbReference type="PANTHER" id="PTHR46115">
    <property type="entry name" value="THIOREDOXIN-LIKE PROTEIN 1"/>
    <property type="match status" value="1"/>
</dbReference>
<dbReference type="InParanoid" id="E1ZJD2"/>
<dbReference type="FunCoup" id="E1ZJD2">
    <property type="interactions" value="630"/>
</dbReference>
<keyword evidence="1" id="KW-1015">Disulfide bond</keyword>
<dbReference type="PROSITE" id="PS51352">
    <property type="entry name" value="THIOREDOXIN_2"/>
    <property type="match status" value="1"/>
</dbReference>
<evidence type="ECO:0000313" key="5">
    <source>
        <dbReference type="Proteomes" id="UP000008141"/>
    </source>
</evidence>